<dbReference type="InterPro" id="IPR016032">
    <property type="entry name" value="Sig_transdc_resp-reg_C-effctor"/>
</dbReference>
<organism evidence="5 6">
    <name type="scientific">Pseudonocardia charpentierae</name>
    <dbReference type="NCBI Taxonomy" id="3075545"/>
    <lineage>
        <taxon>Bacteria</taxon>
        <taxon>Bacillati</taxon>
        <taxon>Actinomycetota</taxon>
        <taxon>Actinomycetes</taxon>
        <taxon>Pseudonocardiales</taxon>
        <taxon>Pseudonocardiaceae</taxon>
        <taxon>Pseudonocardia</taxon>
    </lineage>
</organism>
<evidence type="ECO:0000313" key="6">
    <source>
        <dbReference type="Proteomes" id="UP001183202"/>
    </source>
</evidence>
<accession>A0ABU2N2B1</accession>
<dbReference type="InterPro" id="IPR039420">
    <property type="entry name" value="WalR-like"/>
</dbReference>
<dbReference type="SUPFAM" id="SSF52172">
    <property type="entry name" value="CheY-like"/>
    <property type="match status" value="1"/>
</dbReference>
<dbReference type="Gene3D" id="3.40.50.2300">
    <property type="match status" value="1"/>
</dbReference>
<feature type="domain" description="Response regulatory" evidence="4">
    <location>
        <begin position="15"/>
        <end position="135"/>
    </location>
</feature>
<dbReference type="EMBL" id="JAVREJ010000001">
    <property type="protein sequence ID" value="MDT0348050.1"/>
    <property type="molecule type" value="Genomic_DNA"/>
</dbReference>
<dbReference type="SUPFAM" id="SSF46894">
    <property type="entry name" value="C-terminal effector domain of the bipartite response regulators"/>
    <property type="match status" value="1"/>
</dbReference>
<dbReference type="PROSITE" id="PS50110">
    <property type="entry name" value="RESPONSE_REGULATORY"/>
    <property type="match status" value="1"/>
</dbReference>
<keyword evidence="2" id="KW-0597">Phosphoprotein</keyword>
<protein>
    <submittedName>
        <fullName evidence="5">Response regulator transcription factor</fullName>
    </submittedName>
</protein>
<dbReference type="InterPro" id="IPR036388">
    <property type="entry name" value="WH-like_DNA-bd_sf"/>
</dbReference>
<name>A0ABU2N2B1_9PSEU</name>
<evidence type="ECO:0000256" key="1">
    <source>
        <dbReference type="ARBA" id="ARBA00023125"/>
    </source>
</evidence>
<evidence type="ECO:0000256" key="2">
    <source>
        <dbReference type="PROSITE-ProRule" id="PRU00169"/>
    </source>
</evidence>
<dbReference type="InterPro" id="IPR000792">
    <property type="entry name" value="Tscrpt_reg_LuxR_C"/>
</dbReference>
<proteinExistence type="predicted"/>
<dbReference type="InterPro" id="IPR011006">
    <property type="entry name" value="CheY-like_superfamily"/>
</dbReference>
<comment type="caution">
    <text evidence="5">The sequence shown here is derived from an EMBL/GenBank/DDBJ whole genome shotgun (WGS) entry which is preliminary data.</text>
</comment>
<keyword evidence="1" id="KW-0238">DNA-binding</keyword>
<dbReference type="RefSeq" id="WP_311553949.1">
    <property type="nucleotide sequence ID" value="NZ_JAVREJ010000001.1"/>
</dbReference>
<keyword evidence="6" id="KW-1185">Reference proteome</keyword>
<dbReference type="Gene3D" id="1.10.10.10">
    <property type="entry name" value="Winged helix-like DNA-binding domain superfamily/Winged helix DNA-binding domain"/>
    <property type="match status" value="1"/>
</dbReference>
<dbReference type="PANTHER" id="PTHR43214">
    <property type="entry name" value="TWO-COMPONENT RESPONSE REGULATOR"/>
    <property type="match status" value="1"/>
</dbReference>
<feature type="modified residue" description="4-aspartylphosphate" evidence="2">
    <location>
        <position position="66"/>
    </location>
</feature>
<dbReference type="SMART" id="SM00448">
    <property type="entry name" value="REC"/>
    <property type="match status" value="1"/>
</dbReference>
<dbReference type="SMART" id="SM00421">
    <property type="entry name" value="HTH_LUXR"/>
    <property type="match status" value="1"/>
</dbReference>
<dbReference type="Pfam" id="PF00196">
    <property type="entry name" value="GerE"/>
    <property type="match status" value="1"/>
</dbReference>
<feature type="domain" description="HTH luxR-type" evidence="3">
    <location>
        <begin position="163"/>
        <end position="228"/>
    </location>
</feature>
<reference evidence="6" key="1">
    <citation type="submission" date="2023-07" db="EMBL/GenBank/DDBJ databases">
        <title>30 novel species of actinomycetes from the DSMZ collection.</title>
        <authorList>
            <person name="Nouioui I."/>
        </authorList>
    </citation>
    <scope>NUCLEOTIDE SEQUENCE [LARGE SCALE GENOMIC DNA]</scope>
    <source>
        <strain evidence="6">DSM 45834</strain>
    </source>
</reference>
<dbReference type="Pfam" id="PF00072">
    <property type="entry name" value="Response_reg"/>
    <property type="match status" value="1"/>
</dbReference>
<dbReference type="Proteomes" id="UP001183202">
    <property type="component" value="Unassembled WGS sequence"/>
</dbReference>
<evidence type="ECO:0000259" key="3">
    <source>
        <dbReference type="PROSITE" id="PS50043"/>
    </source>
</evidence>
<sequence>MSVSIDNHPTLTSTNILIVDDHDLVAMSLALCLRAEGMHAQRHAARSRDGILTTVATLVPGVVLLDLDLGRGPDGEPIDGTTLVAGLCHRGWRVIVLSATADEARIGHALDAGALTCVSKTAALPVLITAIRRATQGLEAMQPERRRYLIAKYHEQQEQARVVERRLARLTERERAVLDLLARGRRAQSIADEFCVSLATTRTQIRAVLNKLEVTGQLEAVAILNEHRRATDGG</sequence>
<dbReference type="PRINTS" id="PR00038">
    <property type="entry name" value="HTHLUXR"/>
</dbReference>
<gene>
    <name evidence="5" type="ORF">RM445_00745</name>
</gene>
<dbReference type="InterPro" id="IPR001789">
    <property type="entry name" value="Sig_transdc_resp-reg_receiver"/>
</dbReference>
<evidence type="ECO:0000259" key="4">
    <source>
        <dbReference type="PROSITE" id="PS50110"/>
    </source>
</evidence>
<evidence type="ECO:0000313" key="5">
    <source>
        <dbReference type="EMBL" id="MDT0348050.1"/>
    </source>
</evidence>
<dbReference type="PROSITE" id="PS50043">
    <property type="entry name" value="HTH_LUXR_2"/>
    <property type="match status" value="1"/>
</dbReference>